<evidence type="ECO:0000313" key="2">
    <source>
        <dbReference type="Proteomes" id="UP000246464"/>
    </source>
</evidence>
<evidence type="ECO:0000313" key="1">
    <source>
        <dbReference type="EMBL" id="AWP06240.1"/>
    </source>
</evidence>
<keyword evidence="2" id="KW-1185">Reference proteome</keyword>
<gene>
    <name evidence="1" type="ORF">SMAX5B_001953</name>
</gene>
<sequence>MPVLQMPHLPLQLLLPLHSSGDLTGLEVQLVLDLETSKSEGGRMKKKPRAENLVAIPFIFYLQRYGKKSLLMLMQKYEQKM</sequence>
<reference evidence="1 2" key="1">
    <citation type="submission" date="2017-12" db="EMBL/GenBank/DDBJ databases">
        <title>Integrating genomic resources of turbot (Scophthalmus maximus) in depth evaluation of genetic and physical mapping variation across individuals.</title>
        <authorList>
            <person name="Martinez P."/>
        </authorList>
    </citation>
    <scope>NUCLEOTIDE SEQUENCE [LARGE SCALE GENOMIC DNA]</scope>
</reference>
<dbReference type="AlphaFoldDB" id="A0A2U9BRJ9"/>
<dbReference type="Proteomes" id="UP000246464">
    <property type="component" value="Chromosome 8"/>
</dbReference>
<dbReference type="EMBL" id="CP026250">
    <property type="protein sequence ID" value="AWP06240.1"/>
    <property type="molecule type" value="Genomic_DNA"/>
</dbReference>
<protein>
    <submittedName>
        <fullName evidence="1">Uncharacterized protein</fullName>
    </submittedName>
</protein>
<proteinExistence type="predicted"/>
<accession>A0A2U9BRJ9</accession>
<name>A0A2U9BRJ9_SCOMX</name>
<organism evidence="1 2">
    <name type="scientific">Scophthalmus maximus</name>
    <name type="common">Turbot</name>
    <name type="synonym">Psetta maxima</name>
    <dbReference type="NCBI Taxonomy" id="52904"/>
    <lineage>
        <taxon>Eukaryota</taxon>
        <taxon>Metazoa</taxon>
        <taxon>Chordata</taxon>
        <taxon>Craniata</taxon>
        <taxon>Vertebrata</taxon>
        <taxon>Euteleostomi</taxon>
        <taxon>Actinopterygii</taxon>
        <taxon>Neopterygii</taxon>
        <taxon>Teleostei</taxon>
        <taxon>Neoteleostei</taxon>
        <taxon>Acanthomorphata</taxon>
        <taxon>Carangaria</taxon>
        <taxon>Pleuronectiformes</taxon>
        <taxon>Pleuronectoidei</taxon>
        <taxon>Scophthalmidae</taxon>
        <taxon>Scophthalmus</taxon>
    </lineage>
</organism>